<proteinExistence type="predicted"/>
<protein>
    <submittedName>
        <fullName evidence="1">Uncharacterized protein</fullName>
    </submittedName>
</protein>
<dbReference type="EMBL" id="SNYC01000003">
    <property type="protein sequence ID" value="TDQ11764.1"/>
    <property type="molecule type" value="Genomic_DNA"/>
</dbReference>
<reference evidence="1 2" key="1">
    <citation type="submission" date="2019-03" db="EMBL/GenBank/DDBJ databases">
        <title>Genomic Encyclopedia of Archaeal and Bacterial Type Strains, Phase II (KMG-II): from individual species to whole genera.</title>
        <authorList>
            <person name="Goeker M."/>
        </authorList>
    </citation>
    <scope>NUCLEOTIDE SEQUENCE [LARGE SCALE GENOMIC DNA]</scope>
    <source>
        <strain evidence="1 2">DSM 19035</strain>
    </source>
</reference>
<comment type="caution">
    <text evidence="1">The sequence shown here is derived from an EMBL/GenBank/DDBJ whole genome shotgun (WGS) entry which is preliminary data.</text>
</comment>
<dbReference type="OrthoDB" id="772301at2"/>
<dbReference type="RefSeq" id="WP_133574808.1">
    <property type="nucleotide sequence ID" value="NZ_SNYC01000003.1"/>
</dbReference>
<keyword evidence="2" id="KW-1185">Reference proteome</keyword>
<accession>A0A4R6SYT2</accession>
<organism evidence="1 2">
    <name type="scientific">Pedobacter metabolipauper</name>
    <dbReference type="NCBI Taxonomy" id="425513"/>
    <lineage>
        <taxon>Bacteria</taxon>
        <taxon>Pseudomonadati</taxon>
        <taxon>Bacteroidota</taxon>
        <taxon>Sphingobacteriia</taxon>
        <taxon>Sphingobacteriales</taxon>
        <taxon>Sphingobacteriaceae</taxon>
        <taxon>Pedobacter</taxon>
    </lineage>
</organism>
<evidence type="ECO:0000313" key="2">
    <source>
        <dbReference type="Proteomes" id="UP000295620"/>
    </source>
</evidence>
<sequence length="76" mass="7894">MKNVNQLSKAEMKNVTGGGDICYMSVTYDNGSVGSDNYYIGGGSSGANDLCVAWITGSSYGVSSCRYDCLSDGIGQ</sequence>
<dbReference type="Proteomes" id="UP000295620">
    <property type="component" value="Unassembled WGS sequence"/>
</dbReference>
<name>A0A4R6SYT2_9SPHI</name>
<dbReference type="AlphaFoldDB" id="A0A4R6SYT2"/>
<evidence type="ECO:0000313" key="1">
    <source>
        <dbReference type="EMBL" id="TDQ11764.1"/>
    </source>
</evidence>
<gene>
    <name evidence="1" type="ORF">ATK78_0892</name>
</gene>